<organism evidence="1 2">
    <name type="scientific">Dryococelus australis</name>
    <dbReference type="NCBI Taxonomy" id="614101"/>
    <lineage>
        <taxon>Eukaryota</taxon>
        <taxon>Metazoa</taxon>
        <taxon>Ecdysozoa</taxon>
        <taxon>Arthropoda</taxon>
        <taxon>Hexapoda</taxon>
        <taxon>Insecta</taxon>
        <taxon>Pterygota</taxon>
        <taxon>Neoptera</taxon>
        <taxon>Polyneoptera</taxon>
        <taxon>Phasmatodea</taxon>
        <taxon>Verophasmatodea</taxon>
        <taxon>Anareolatae</taxon>
        <taxon>Phasmatidae</taxon>
        <taxon>Eurycanthinae</taxon>
        <taxon>Dryococelus</taxon>
    </lineage>
</organism>
<accession>A0ABQ9HS92</accession>
<evidence type="ECO:0000313" key="2">
    <source>
        <dbReference type="Proteomes" id="UP001159363"/>
    </source>
</evidence>
<reference evidence="1 2" key="1">
    <citation type="submission" date="2023-02" db="EMBL/GenBank/DDBJ databases">
        <title>LHISI_Scaffold_Assembly.</title>
        <authorList>
            <person name="Stuart O.P."/>
            <person name="Cleave R."/>
            <person name="Magrath M.J.L."/>
            <person name="Mikheyev A.S."/>
        </authorList>
    </citation>
    <scope>NUCLEOTIDE SEQUENCE [LARGE SCALE GENOMIC DNA]</scope>
    <source>
        <strain evidence="1">Daus_M_001</strain>
        <tissue evidence="1">Leg muscle</tissue>
    </source>
</reference>
<dbReference type="Proteomes" id="UP001159363">
    <property type="component" value="Chromosome X"/>
</dbReference>
<evidence type="ECO:0000313" key="1">
    <source>
        <dbReference type="EMBL" id="KAJ8887254.1"/>
    </source>
</evidence>
<comment type="caution">
    <text evidence="1">The sequence shown here is derived from an EMBL/GenBank/DDBJ whole genome shotgun (WGS) entry which is preliminary data.</text>
</comment>
<protein>
    <submittedName>
        <fullName evidence="1">Uncharacterized protein</fullName>
    </submittedName>
</protein>
<sequence length="152" mass="17062">MRPAIIGKRLECRATPGYQPVQRVFNESRAYQKATILISWCCAEAQCALCWLACRMHRVNKMAVRCSEARSSYECGPPSSTEHMQEFPGMSVTLICGMLLGTPLDVVRNHPQDALGIYLECLYPSSAGCPYELLFKWTNVIHRISSGIPYDV</sequence>
<keyword evidence="2" id="KW-1185">Reference proteome</keyword>
<proteinExistence type="predicted"/>
<gene>
    <name evidence="1" type="ORF">PR048_013469</name>
</gene>
<name>A0ABQ9HS92_9NEOP</name>
<dbReference type="EMBL" id="JARBHB010000004">
    <property type="protein sequence ID" value="KAJ8887254.1"/>
    <property type="molecule type" value="Genomic_DNA"/>
</dbReference>